<dbReference type="EMBL" id="MTKT01002940">
    <property type="protein sequence ID" value="OWM76963.1"/>
    <property type="molecule type" value="Genomic_DNA"/>
</dbReference>
<proteinExistence type="predicted"/>
<organism evidence="1 2">
    <name type="scientific">Punica granatum</name>
    <name type="common">Pomegranate</name>
    <dbReference type="NCBI Taxonomy" id="22663"/>
    <lineage>
        <taxon>Eukaryota</taxon>
        <taxon>Viridiplantae</taxon>
        <taxon>Streptophyta</taxon>
        <taxon>Embryophyta</taxon>
        <taxon>Tracheophyta</taxon>
        <taxon>Spermatophyta</taxon>
        <taxon>Magnoliopsida</taxon>
        <taxon>eudicotyledons</taxon>
        <taxon>Gunneridae</taxon>
        <taxon>Pentapetalae</taxon>
        <taxon>rosids</taxon>
        <taxon>malvids</taxon>
        <taxon>Myrtales</taxon>
        <taxon>Lythraceae</taxon>
        <taxon>Punica</taxon>
    </lineage>
</organism>
<protein>
    <submittedName>
        <fullName evidence="1">Uncharacterized protein</fullName>
    </submittedName>
</protein>
<dbReference type="Proteomes" id="UP000197138">
    <property type="component" value="Unassembled WGS sequence"/>
</dbReference>
<evidence type="ECO:0000313" key="1">
    <source>
        <dbReference type="EMBL" id="OWM76963.1"/>
    </source>
</evidence>
<gene>
    <name evidence="1" type="ORF">CDL15_Pgr011688</name>
</gene>
<comment type="caution">
    <text evidence="1">The sequence shown here is derived from an EMBL/GenBank/DDBJ whole genome shotgun (WGS) entry which is preliminary data.</text>
</comment>
<dbReference type="AlphaFoldDB" id="A0A218WWC3"/>
<accession>A0A218WWC3</accession>
<reference evidence="2" key="1">
    <citation type="journal article" date="2017" name="Plant J.">
        <title>The pomegranate (Punica granatum L.) genome and the genomics of punicalagin biosynthesis.</title>
        <authorList>
            <person name="Qin G."/>
            <person name="Xu C."/>
            <person name="Ming R."/>
            <person name="Tang H."/>
            <person name="Guyot R."/>
            <person name="Kramer E.M."/>
            <person name="Hu Y."/>
            <person name="Yi X."/>
            <person name="Qi Y."/>
            <person name="Xu X."/>
            <person name="Gao Z."/>
            <person name="Pan H."/>
            <person name="Jian J."/>
            <person name="Tian Y."/>
            <person name="Yue Z."/>
            <person name="Xu Y."/>
        </authorList>
    </citation>
    <scope>NUCLEOTIDE SEQUENCE [LARGE SCALE GENOMIC DNA]</scope>
    <source>
        <strain evidence="2">cv. Dabenzi</strain>
    </source>
</reference>
<evidence type="ECO:0000313" key="2">
    <source>
        <dbReference type="Proteomes" id="UP000197138"/>
    </source>
</evidence>
<name>A0A218WWC3_PUNGR</name>
<sequence>MTLAYSINLNNLDPTIRTLQAYKSSADHHPSLSIIISNTHAHKHIHGLRGISHQVQKTQKTEHLKMRM</sequence>